<proteinExistence type="predicted"/>
<evidence type="ECO:0000313" key="2">
    <source>
        <dbReference type="EMBL" id="CAA9201020.1"/>
    </source>
</evidence>
<gene>
    <name evidence="2" type="ORF">FLA105534_03359</name>
</gene>
<keyword evidence="1" id="KW-1133">Transmembrane helix</keyword>
<feature type="transmembrane region" description="Helical" evidence="1">
    <location>
        <begin position="83"/>
        <end position="104"/>
    </location>
</feature>
<keyword evidence="1" id="KW-0812">Transmembrane</keyword>
<keyword evidence="1" id="KW-0472">Membrane</keyword>
<protein>
    <submittedName>
        <fullName evidence="2">Uncharacterized protein</fullName>
    </submittedName>
</protein>
<reference evidence="2 3" key="1">
    <citation type="submission" date="2020-02" db="EMBL/GenBank/DDBJ databases">
        <authorList>
            <person name="Criscuolo A."/>
        </authorList>
    </citation>
    <scope>NUCLEOTIDE SEQUENCE [LARGE SCALE GENOMIC DNA]</scope>
    <source>
        <strain evidence="2">CIP105534</strain>
    </source>
</reference>
<dbReference type="EMBL" id="CADCSU010000121">
    <property type="protein sequence ID" value="CAA9201020.1"/>
    <property type="molecule type" value="Genomic_DNA"/>
</dbReference>
<accession>A0A6J4GQC1</accession>
<name>A0A6J4GQC1_9FLAO</name>
<evidence type="ECO:0000256" key="1">
    <source>
        <dbReference type="SAM" id="Phobius"/>
    </source>
</evidence>
<evidence type="ECO:0000313" key="3">
    <source>
        <dbReference type="Proteomes" id="UP000479938"/>
    </source>
</evidence>
<keyword evidence="3" id="KW-1185">Reference proteome</keyword>
<sequence length="184" mass="21756">MSRRIKKRIVEKTSKKDTIAFIIKVISIILCLISFIYVIRHYHNFVIVKFEFLLYIYLIAGLIFGPLFYKYQKNYEGKNFKSVNYFASILIVYGTITCASFFLANEYLSTNTEYIVVSPIFEKHESYKRSPNSIVVQIEGTKKEINIHNYDFKEISMYNFAEIKIKKGYWNFPIILETKLSISK</sequence>
<dbReference type="RefSeq" id="WP_234425228.1">
    <property type="nucleotide sequence ID" value="NZ_CAJGBH010000037.1"/>
</dbReference>
<organism evidence="2 3">
    <name type="scientific">Flavobacterium bizetiae</name>
    <dbReference type="NCBI Taxonomy" id="2704140"/>
    <lineage>
        <taxon>Bacteria</taxon>
        <taxon>Pseudomonadati</taxon>
        <taxon>Bacteroidota</taxon>
        <taxon>Flavobacteriia</taxon>
        <taxon>Flavobacteriales</taxon>
        <taxon>Flavobacteriaceae</taxon>
        <taxon>Flavobacterium</taxon>
    </lineage>
</organism>
<feature type="transmembrane region" description="Helical" evidence="1">
    <location>
        <begin position="52"/>
        <end position="71"/>
    </location>
</feature>
<dbReference type="AlphaFoldDB" id="A0A6J4GQC1"/>
<dbReference type="Proteomes" id="UP000479938">
    <property type="component" value="Unassembled WGS sequence"/>
</dbReference>
<feature type="transmembrane region" description="Helical" evidence="1">
    <location>
        <begin position="21"/>
        <end position="40"/>
    </location>
</feature>